<accession>A0A7S1KRD1</accession>
<feature type="compositionally biased region" description="Basic and acidic residues" evidence="9">
    <location>
        <begin position="183"/>
        <end position="192"/>
    </location>
</feature>
<feature type="compositionally biased region" description="Low complexity" evidence="9">
    <location>
        <begin position="162"/>
        <end position="177"/>
    </location>
</feature>
<dbReference type="InterPro" id="IPR007823">
    <property type="entry name" value="RRP8"/>
</dbReference>
<keyword evidence="5 8" id="KW-0808">Transferase</keyword>
<keyword evidence="6 8" id="KW-0949">S-adenosyl-L-methionine</keyword>
<dbReference type="EMBL" id="HBGD01006863">
    <property type="protein sequence ID" value="CAD9082497.1"/>
    <property type="molecule type" value="Transcribed_RNA"/>
</dbReference>
<dbReference type="InterPro" id="IPR042036">
    <property type="entry name" value="RRP8_N"/>
</dbReference>
<gene>
    <name evidence="10" type="ORF">PCOS0759_LOCUS5737</name>
</gene>
<comment type="similarity">
    <text evidence="2 8">Belongs to the methyltransferase superfamily. RRP8 family.</text>
</comment>
<dbReference type="GO" id="GO:0005730">
    <property type="term" value="C:nucleolus"/>
    <property type="evidence" value="ECO:0007669"/>
    <property type="project" value="UniProtKB-SubCell"/>
</dbReference>
<dbReference type="Gene3D" id="1.10.10.2150">
    <property type="entry name" value="Ribosomal RNA-processing protein 8, N-terminal domain"/>
    <property type="match status" value="1"/>
</dbReference>
<protein>
    <recommendedName>
        <fullName evidence="8">Ribosomal RNA-processing protein 8</fullName>
        <ecNumber evidence="8">2.1.1.-</ecNumber>
    </recommendedName>
</protein>
<reference evidence="10" key="1">
    <citation type="submission" date="2021-01" db="EMBL/GenBank/DDBJ databases">
        <authorList>
            <person name="Corre E."/>
            <person name="Pelletier E."/>
            <person name="Niang G."/>
            <person name="Scheremetjew M."/>
            <person name="Finn R."/>
            <person name="Kale V."/>
            <person name="Holt S."/>
            <person name="Cochrane G."/>
            <person name="Meng A."/>
            <person name="Brown T."/>
            <person name="Cohen L."/>
        </authorList>
    </citation>
    <scope>NUCLEOTIDE SEQUENCE</scope>
    <source>
        <strain evidence="10">WS</strain>
    </source>
</reference>
<dbReference type="Pfam" id="PF05148">
    <property type="entry name" value="Methyltransf_8"/>
    <property type="match status" value="1"/>
</dbReference>
<dbReference type="InterPro" id="IPR029063">
    <property type="entry name" value="SAM-dependent_MTases_sf"/>
</dbReference>
<evidence type="ECO:0000256" key="1">
    <source>
        <dbReference type="ARBA" id="ARBA00004604"/>
    </source>
</evidence>
<dbReference type="GO" id="GO:0006364">
    <property type="term" value="P:rRNA processing"/>
    <property type="evidence" value="ECO:0007669"/>
    <property type="project" value="UniProtKB-UniRule"/>
</dbReference>
<evidence type="ECO:0000313" key="10">
    <source>
        <dbReference type="EMBL" id="CAD9082497.1"/>
    </source>
</evidence>
<dbReference type="SUPFAM" id="SSF53335">
    <property type="entry name" value="S-adenosyl-L-methionine-dependent methyltransferases"/>
    <property type="match status" value="1"/>
</dbReference>
<evidence type="ECO:0000256" key="2">
    <source>
        <dbReference type="ARBA" id="ARBA00006301"/>
    </source>
</evidence>
<organism evidence="10">
    <name type="scientific">Percolomonas cosmopolitus</name>
    <dbReference type="NCBI Taxonomy" id="63605"/>
    <lineage>
        <taxon>Eukaryota</taxon>
        <taxon>Discoba</taxon>
        <taxon>Heterolobosea</taxon>
        <taxon>Tetramitia</taxon>
        <taxon>Eutetramitia</taxon>
        <taxon>Percolomonadidae</taxon>
        <taxon>Percolomonas</taxon>
    </lineage>
</organism>
<keyword evidence="4 8" id="KW-0489">Methyltransferase</keyword>
<dbReference type="EC" id="2.1.1.-" evidence="8"/>
<feature type="compositionally biased region" description="Basic residues" evidence="9">
    <location>
        <begin position="24"/>
        <end position="39"/>
    </location>
</feature>
<comment type="subcellular location">
    <subcellularLocation>
        <location evidence="1 8">Nucleus</location>
        <location evidence="1 8">Nucleolus</location>
    </subcellularLocation>
</comment>
<evidence type="ECO:0000256" key="7">
    <source>
        <dbReference type="ARBA" id="ARBA00023242"/>
    </source>
</evidence>
<feature type="compositionally biased region" description="Polar residues" evidence="9">
    <location>
        <begin position="65"/>
        <end position="84"/>
    </location>
</feature>
<keyword evidence="7 8" id="KW-0539">Nucleus</keyword>
<evidence type="ECO:0000256" key="5">
    <source>
        <dbReference type="ARBA" id="ARBA00022679"/>
    </source>
</evidence>
<evidence type="ECO:0000256" key="3">
    <source>
        <dbReference type="ARBA" id="ARBA00022552"/>
    </source>
</evidence>
<feature type="compositionally biased region" description="Basic residues" evidence="9">
    <location>
        <begin position="147"/>
        <end position="158"/>
    </location>
</feature>
<dbReference type="GO" id="GO:0008168">
    <property type="term" value="F:methyltransferase activity"/>
    <property type="evidence" value="ECO:0007669"/>
    <property type="project" value="UniProtKB-KW"/>
</dbReference>
<feature type="compositionally biased region" description="Basic and acidic residues" evidence="9">
    <location>
        <begin position="53"/>
        <end position="62"/>
    </location>
</feature>
<feature type="compositionally biased region" description="Polar residues" evidence="9">
    <location>
        <begin position="135"/>
        <end position="144"/>
    </location>
</feature>
<evidence type="ECO:0000256" key="4">
    <source>
        <dbReference type="ARBA" id="ARBA00022603"/>
    </source>
</evidence>
<evidence type="ECO:0000256" key="8">
    <source>
        <dbReference type="RuleBase" id="RU365074"/>
    </source>
</evidence>
<proteinExistence type="inferred from homology"/>
<keyword evidence="3 8" id="KW-0698">rRNA processing</keyword>
<evidence type="ECO:0000256" key="9">
    <source>
        <dbReference type="SAM" id="MobiDB-lite"/>
    </source>
</evidence>
<feature type="compositionally biased region" description="Low complexity" evidence="9">
    <location>
        <begin position="111"/>
        <end position="125"/>
    </location>
</feature>
<dbReference type="Gene3D" id="3.40.50.150">
    <property type="entry name" value="Vaccinia Virus protein VP39"/>
    <property type="match status" value="1"/>
</dbReference>
<name>A0A7S1KRD1_9EUKA</name>
<feature type="compositionally biased region" description="Basic residues" evidence="9">
    <location>
        <begin position="85"/>
        <end position="99"/>
    </location>
</feature>
<sequence>MAKFNKPIATFKQKELKIKESAPKKGKKEKKKEKKLLKQQRRDLPKGAARNGQNDREGERPLQKNGPNAKNSRGTRGKAEQTTQRPKKNKEKYNQKKKAAAAVDPTPSKHSASNPVAASAVVPTVQQEPSVPAETKSQTQQSDQNKPKSKKKKNRKQKAKNDTQNANSATNNASSQSKKSKRRDSSKVQEPSRKKRKLNDSDTDAPTSQLDIAPADYNPLSSLVLNPGAASTKKAKTELLASVQQEPEVDPATATLVSSQFRLLNEKYYVQNSNAMMQYLRENPSAFEVYHKGFEQSRKKWNFDPFSWIVPSLLKHFEERCVKQLTRYRSKELRTFHVVDMGCGKAELELLFRKAVDEKFGEALKRGDLNYEIYFENLDMVAANERVKVADMRNTNLRTASCDAVVYSLSLMGTNYLDFLVEGYRLLKKGGIMPIVEIESRVVDASEFMIFMHDHLFMNKLRNDLKKGYFQYYLFQKKNFRDQPKEVSGLRVHRELLLPSLYKKR</sequence>
<feature type="region of interest" description="Disordered" evidence="9">
    <location>
        <begin position="15"/>
        <end position="214"/>
    </location>
</feature>
<dbReference type="PANTHER" id="PTHR12787:SF0">
    <property type="entry name" value="RIBOSOMAL RNA-PROCESSING PROTEIN 8"/>
    <property type="match status" value="1"/>
</dbReference>
<dbReference type="AlphaFoldDB" id="A0A7S1KRD1"/>
<dbReference type="GO" id="GO:0032259">
    <property type="term" value="P:methylation"/>
    <property type="evidence" value="ECO:0007669"/>
    <property type="project" value="UniProtKB-KW"/>
</dbReference>
<evidence type="ECO:0000256" key="6">
    <source>
        <dbReference type="ARBA" id="ARBA00022691"/>
    </source>
</evidence>
<dbReference type="PANTHER" id="PTHR12787">
    <property type="entry name" value="RIBOSOMAL RNA-PROCESSING PROTEIN 8"/>
    <property type="match status" value="1"/>
</dbReference>
<comment type="function">
    <text evidence="8">Probable methyltransferase required to silence rDNA.</text>
</comment>